<dbReference type="GO" id="GO:0003682">
    <property type="term" value="F:chromatin binding"/>
    <property type="evidence" value="ECO:0007669"/>
    <property type="project" value="TreeGrafter"/>
</dbReference>
<dbReference type="GO" id="GO:0045814">
    <property type="term" value="P:negative regulation of gene expression, epigenetic"/>
    <property type="evidence" value="ECO:0007669"/>
    <property type="project" value="TreeGrafter"/>
</dbReference>
<protein>
    <submittedName>
        <fullName evidence="17">Homeobox protein HOX1A</fullName>
    </submittedName>
</protein>
<comment type="subcellular location">
    <subcellularLocation>
        <location evidence="1 11 13">Nucleus</location>
    </subcellularLocation>
</comment>
<dbReference type="OrthoDB" id="1903104at2759"/>
<feature type="compositionally biased region" description="Basic residues" evidence="14">
    <location>
        <begin position="750"/>
        <end position="762"/>
    </location>
</feature>
<dbReference type="SUPFAM" id="SSF46689">
    <property type="entry name" value="Homeodomain-like"/>
    <property type="match status" value="1"/>
</dbReference>
<evidence type="ECO:0000313" key="18">
    <source>
        <dbReference type="Proteomes" id="UP000095767"/>
    </source>
</evidence>
<evidence type="ECO:0000256" key="9">
    <source>
        <dbReference type="ARBA" id="ARBA00023163"/>
    </source>
</evidence>
<keyword evidence="7 11" id="KW-0238">DNA-binding</keyword>
<evidence type="ECO:0000256" key="10">
    <source>
        <dbReference type="ARBA" id="ARBA00023242"/>
    </source>
</evidence>
<dbReference type="CDD" id="cd00086">
    <property type="entry name" value="homeodomain"/>
    <property type="match status" value="1"/>
</dbReference>
<feature type="compositionally biased region" description="Basic and acidic residues" evidence="14">
    <location>
        <begin position="407"/>
        <end position="417"/>
    </location>
</feature>
<feature type="compositionally biased region" description="Polar residues" evidence="14">
    <location>
        <begin position="70"/>
        <end position="94"/>
    </location>
</feature>
<dbReference type="InterPro" id="IPR001965">
    <property type="entry name" value="Znf_PHD"/>
</dbReference>
<evidence type="ECO:0000256" key="11">
    <source>
        <dbReference type="PROSITE-ProRule" id="PRU00108"/>
    </source>
</evidence>
<evidence type="ECO:0000259" key="16">
    <source>
        <dbReference type="PROSITE" id="PS50071"/>
    </source>
</evidence>
<dbReference type="SMART" id="SM00249">
    <property type="entry name" value="PHD"/>
    <property type="match status" value="1"/>
</dbReference>
<evidence type="ECO:0000256" key="1">
    <source>
        <dbReference type="ARBA" id="ARBA00004123"/>
    </source>
</evidence>
<keyword evidence="9" id="KW-0804">Transcription</keyword>
<name>A0A1E5V5D3_9POAL</name>
<dbReference type="STRING" id="888268.A0A1E5V5D3"/>
<evidence type="ECO:0000256" key="6">
    <source>
        <dbReference type="ARBA" id="ARBA00023015"/>
    </source>
</evidence>
<feature type="compositionally biased region" description="Polar residues" evidence="14">
    <location>
        <begin position="724"/>
        <end position="738"/>
    </location>
</feature>
<keyword evidence="5" id="KW-0862">Zinc</keyword>
<feature type="region of interest" description="Disordered" evidence="14">
    <location>
        <begin position="711"/>
        <end position="785"/>
    </location>
</feature>
<evidence type="ECO:0000256" key="14">
    <source>
        <dbReference type="SAM" id="MobiDB-lite"/>
    </source>
</evidence>
<evidence type="ECO:0000256" key="4">
    <source>
        <dbReference type="ARBA" id="ARBA00022771"/>
    </source>
</evidence>
<gene>
    <name evidence="17" type="ORF">BAE44_0018606</name>
</gene>
<dbReference type="InterPro" id="IPR019787">
    <property type="entry name" value="Znf_PHD-finger"/>
</dbReference>
<dbReference type="Gene3D" id="1.10.10.60">
    <property type="entry name" value="Homeodomain-like"/>
    <property type="match status" value="1"/>
</dbReference>
<evidence type="ECO:0000256" key="2">
    <source>
        <dbReference type="ARBA" id="ARBA00007427"/>
    </source>
</evidence>
<feature type="region of interest" description="Disordered" evidence="14">
    <location>
        <begin position="381"/>
        <end position="680"/>
    </location>
</feature>
<feature type="region of interest" description="Disordered" evidence="14">
    <location>
        <begin position="1"/>
        <end position="25"/>
    </location>
</feature>
<dbReference type="GO" id="GO:0008270">
    <property type="term" value="F:zinc ion binding"/>
    <property type="evidence" value="ECO:0007669"/>
    <property type="project" value="UniProtKB-KW"/>
</dbReference>
<dbReference type="SUPFAM" id="SSF57903">
    <property type="entry name" value="FYVE/PHD zinc finger"/>
    <property type="match status" value="1"/>
</dbReference>
<dbReference type="Proteomes" id="UP000095767">
    <property type="component" value="Unassembled WGS sequence"/>
</dbReference>
<evidence type="ECO:0000259" key="15">
    <source>
        <dbReference type="PROSITE" id="PS50016"/>
    </source>
</evidence>
<feature type="DNA-binding region" description="Homeobox" evidence="11">
    <location>
        <begin position="653"/>
        <end position="712"/>
    </location>
</feature>
<dbReference type="InterPro" id="IPR001356">
    <property type="entry name" value="HD"/>
</dbReference>
<dbReference type="EMBL" id="LWDX02050871">
    <property type="protein sequence ID" value="OEL20376.1"/>
    <property type="molecule type" value="Genomic_DNA"/>
</dbReference>
<accession>A0A1E5V5D3</accession>
<keyword evidence="4 12" id="KW-0863">Zinc-finger</keyword>
<keyword evidence="18" id="KW-1185">Reference proteome</keyword>
<dbReference type="AlphaFoldDB" id="A0A1E5V5D3"/>
<evidence type="ECO:0000256" key="5">
    <source>
        <dbReference type="ARBA" id="ARBA00022833"/>
    </source>
</evidence>
<comment type="similarity">
    <text evidence="2">Belongs to the PHD-associated homeobox family.</text>
</comment>
<reference evidence="17 18" key="1">
    <citation type="submission" date="2016-09" db="EMBL/GenBank/DDBJ databases">
        <title>The draft genome of Dichanthelium oligosanthes: A C3 panicoid grass species.</title>
        <authorList>
            <person name="Studer A.J."/>
            <person name="Schnable J.C."/>
            <person name="Brutnell T.P."/>
        </authorList>
    </citation>
    <scope>NUCLEOTIDE SEQUENCE [LARGE SCALE GENOMIC DNA]</scope>
    <source>
        <strain evidence="18">cv. Kellogg 1175</strain>
        <tissue evidence="17">Leaf</tissue>
    </source>
</reference>
<keyword evidence="10 11" id="KW-0539">Nucleus</keyword>
<dbReference type="InterPro" id="IPR013083">
    <property type="entry name" value="Znf_RING/FYVE/PHD"/>
</dbReference>
<keyword evidence="8 11" id="KW-0371">Homeobox</keyword>
<organism evidence="17 18">
    <name type="scientific">Dichanthelium oligosanthes</name>
    <dbReference type="NCBI Taxonomy" id="888268"/>
    <lineage>
        <taxon>Eukaryota</taxon>
        <taxon>Viridiplantae</taxon>
        <taxon>Streptophyta</taxon>
        <taxon>Embryophyta</taxon>
        <taxon>Tracheophyta</taxon>
        <taxon>Spermatophyta</taxon>
        <taxon>Magnoliopsida</taxon>
        <taxon>Liliopsida</taxon>
        <taxon>Poales</taxon>
        <taxon>Poaceae</taxon>
        <taxon>PACMAD clade</taxon>
        <taxon>Panicoideae</taxon>
        <taxon>Panicodae</taxon>
        <taxon>Paniceae</taxon>
        <taxon>Dichantheliinae</taxon>
        <taxon>Dichanthelium</taxon>
    </lineage>
</organism>
<dbReference type="PANTHER" id="PTHR12628:SF19">
    <property type="entry name" value="HOMEOBOX PROTEIN HOX1A"/>
    <property type="match status" value="1"/>
</dbReference>
<dbReference type="CDD" id="cd15504">
    <property type="entry name" value="PHD_PRHA_like"/>
    <property type="match status" value="1"/>
</dbReference>
<evidence type="ECO:0000256" key="7">
    <source>
        <dbReference type="ARBA" id="ARBA00023125"/>
    </source>
</evidence>
<dbReference type="Pfam" id="PF00046">
    <property type="entry name" value="Homeodomain"/>
    <property type="match status" value="1"/>
</dbReference>
<dbReference type="PANTHER" id="PTHR12628">
    <property type="entry name" value="POLYCOMB-LIKE TRANSCRIPTION FACTOR"/>
    <property type="match status" value="1"/>
</dbReference>
<feature type="compositionally biased region" description="Polar residues" evidence="14">
    <location>
        <begin position="111"/>
        <end position="123"/>
    </location>
</feature>
<dbReference type="InterPro" id="IPR019786">
    <property type="entry name" value="Zinc_finger_PHD-type_CS"/>
</dbReference>
<sequence>MDKNTTPVEGNGEIQNGVGSSQNPETLEHQVLLSTSQTVQNTMGIRKNYKRAANRGKKGTQGLTGKTYTLRSSDNNVGMVRSTSSSKTTPNEHGQTPVEPAAKRRKRGRPSNKSLTNKSSTDEFSQIRKRVRYILNRMNYEQSLIEAYASEGWKNQRFVTLDCCVEFELLVSSEFEFFLMFQRCLLELLSSLQFHLQYKITIARVQACSLDKIRPEKELERAKAEILRCKLRIREVFQNLDSLLAKGKIDESLFDSEGEISCDDIFCGTCGSKDVTLGNDIILCDGACDRGFHQNCLNPPLRTEDSNIHFPLSFMVSKVIFVSAFIHEHHLFVVPEGDEGWLCPACDCKIDCIDVINELQGSDLSIDDSWEKVFPEAAAFDNGSKQDDAFDLPSDDSDDNDFDPDMPEEHVASKEEGSSEEEEDEDGGSDSDDSNFLTSSDSDDSEPLTDKKKVDDLGLPSEDSEDDDYDPAGPDSDEDIQKKKSSSDESDFTSDSDDFCEEIKKSGGHDEVSSPPLPDGKVDDMERSTAQANTANSNDGPMETEIDQSVVLPVSGTRQTERLDYKKLYDEAYGEAPSDSSDDEEWSGKSTPKKGNEESETDSPAGKGSRSTRIVHQSDELTPQGAQERLHPDSLHGSVDEKHGDLTSNGSNSSTRKGHFGPVINQKLHEHFKTEPYPSRSVKESLAEELGLTFRQVSKWFESRRHFAKAASSRKGICLDNHSPENTDSPVAASTQLNEPERTEMEKQSPKVRSRKNRRKNASRSDVGGSKVDSAEDQVPGLDLADKARQKAIKLEMKKKKMGR</sequence>
<dbReference type="InterPro" id="IPR045876">
    <property type="entry name" value="PRHA-like_PHD-finger"/>
</dbReference>
<proteinExistence type="inferred from homology"/>
<dbReference type="Pfam" id="PF00628">
    <property type="entry name" value="PHD"/>
    <property type="match status" value="1"/>
</dbReference>
<feature type="domain" description="PHD-type" evidence="15">
    <location>
        <begin position="264"/>
        <end position="349"/>
    </location>
</feature>
<evidence type="ECO:0000256" key="3">
    <source>
        <dbReference type="ARBA" id="ARBA00022723"/>
    </source>
</evidence>
<feature type="compositionally biased region" description="Acidic residues" evidence="14">
    <location>
        <begin position="488"/>
        <end position="500"/>
    </location>
</feature>
<feature type="compositionally biased region" description="Basic and acidic residues" evidence="14">
    <location>
        <begin position="559"/>
        <end position="570"/>
    </location>
</feature>
<dbReference type="GO" id="GO:0003677">
    <property type="term" value="F:DNA binding"/>
    <property type="evidence" value="ECO:0007669"/>
    <property type="project" value="UniProtKB-UniRule"/>
</dbReference>
<dbReference type="PROSITE" id="PS50016">
    <property type="entry name" value="ZF_PHD_2"/>
    <property type="match status" value="1"/>
</dbReference>
<feature type="compositionally biased region" description="Basic and acidic residues" evidence="14">
    <location>
        <begin position="739"/>
        <end position="749"/>
    </location>
</feature>
<feature type="region of interest" description="Disordered" evidence="14">
    <location>
        <begin position="47"/>
        <end position="123"/>
    </location>
</feature>
<keyword evidence="6" id="KW-0805">Transcription regulation</keyword>
<comment type="caution">
    <text evidence="17">The sequence shown here is derived from an EMBL/GenBank/DDBJ whole genome shotgun (WGS) entry which is preliminary data.</text>
</comment>
<evidence type="ECO:0000313" key="17">
    <source>
        <dbReference type="EMBL" id="OEL20376.1"/>
    </source>
</evidence>
<feature type="compositionally biased region" description="Low complexity" evidence="14">
    <location>
        <begin position="60"/>
        <end position="69"/>
    </location>
</feature>
<dbReference type="SMART" id="SM00389">
    <property type="entry name" value="HOX"/>
    <property type="match status" value="1"/>
</dbReference>
<feature type="compositionally biased region" description="Acidic residues" evidence="14">
    <location>
        <begin position="462"/>
        <end position="478"/>
    </location>
</feature>
<feature type="compositionally biased region" description="Polar residues" evidence="14">
    <location>
        <begin position="646"/>
        <end position="655"/>
    </location>
</feature>
<evidence type="ECO:0000256" key="13">
    <source>
        <dbReference type="RuleBase" id="RU000682"/>
    </source>
</evidence>
<feature type="compositionally biased region" description="Acidic residues" evidence="14">
    <location>
        <begin position="418"/>
        <end position="433"/>
    </location>
</feature>
<dbReference type="PROSITE" id="PS01359">
    <property type="entry name" value="ZF_PHD_1"/>
    <property type="match status" value="1"/>
</dbReference>
<evidence type="ECO:0000256" key="8">
    <source>
        <dbReference type="ARBA" id="ARBA00023155"/>
    </source>
</evidence>
<feature type="domain" description="Homeobox" evidence="16">
    <location>
        <begin position="651"/>
        <end position="711"/>
    </location>
</feature>
<evidence type="ECO:0000256" key="12">
    <source>
        <dbReference type="PROSITE-ProRule" id="PRU00146"/>
    </source>
</evidence>
<dbReference type="InterPro" id="IPR011011">
    <property type="entry name" value="Znf_FYVE_PHD"/>
</dbReference>
<feature type="compositionally biased region" description="Basic and acidic residues" evidence="14">
    <location>
        <begin position="501"/>
        <end position="512"/>
    </location>
</feature>
<dbReference type="Gene3D" id="3.30.40.10">
    <property type="entry name" value="Zinc/RING finger domain, C3HC4 (zinc finger)"/>
    <property type="match status" value="1"/>
</dbReference>
<dbReference type="PROSITE" id="PS50071">
    <property type="entry name" value="HOMEOBOX_2"/>
    <property type="match status" value="1"/>
</dbReference>
<feature type="compositionally biased region" description="Acidic residues" evidence="14">
    <location>
        <begin position="389"/>
        <end position="406"/>
    </location>
</feature>
<feature type="compositionally biased region" description="Polar residues" evidence="14">
    <location>
        <begin position="528"/>
        <end position="539"/>
    </location>
</feature>
<dbReference type="FunFam" id="3.30.40.10:FF:000650">
    <property type="entry name" value="Homeobox protein HAT3.1"/>
    <property type="match status" value="1"/>
</dbReference>
<feature type="compositionally biased region" description="Polar residues" evidence="14">
    <location>
        <begin position="609"/>
        <end position="625"/>
    </location>
</feature>
<feature type="compositionally biased region" description="Basic and acidic residues" evidence="14">
    <location>
        <begin position="628"/>
        <end position="645"/>
    </location>
</feature>
<dbReference type="GO" id="GO:0005634">
    <property type="term" value="C:nucleus"/>
    <property type="evidence" value="ECO:0007669"/>
    <property type="project" value="UniProtKB-SubCell"/>
</dbReference>
<keyword evidence="3" id="KW-0479">Metal-binding</keyword>
<feature type="compositionally biased region" description="Basic residues" evidence="14">
    <location>
        <begin position="47"/>
        <end position="58"/>
    </location>
</feature>
<dbReference type="InterPro" id="IPR009057">
    <property type="entry name" value="Homeodomain-like_sf"/>
</dbReference>